<comment type="caution">
    <text evidence="1">The sequence shown here is derived from an EMBL/GenBank/DDBJ whole genome shotgun (WGS) entry which is preliminary data.</text>
</comment>
<reference evidence="1" key="1">
    <citation type="submission" date="2023-02" db="EMBL/GenBank/DDBJ databases">
        <title>Description of Roseinatronobacter alkalisoli sp. nov., an alkaliphilic bacerium isolated from soda soil.</title>
        <authorList>
            <person name="Wei W."/>
        </authorList>
    </citation>
    <scope>NUCLEOTIDE SEQUENCE</scope>
    <source>
        <strain evidence="1">HJB301</strain>
    </source>
</reference>
<dbReference type="Proteomes" id="UP001431784">
    <property type="component" value="Unassembled WGS sequence"/>
</dbReference>
<protein>
    <submittedName>
        <fullName evidence="1">Permease prefix domain 1-containing protein</fullName>
    </submittedName>
</protein>
<gene>
    <name evidence="1" type="ORF">PUT78_20690</name>
</gene>
<organism evidence="1 2">
    <name type="scientific">Roseinatronobacter alkalisoli</name>
    <dbReference type="NCBI Taxonomy" id="3028235"/>
    <lineage>
        <taxon>Bacteria</taxon>
        <taxon>Pseudomonadati</taxon>
        <taxon>Pseudomonadota</taxon>
        <taxon>Alphaproteobacteria</taxon>
        <taxon>Rhodobacterales</taxon>
        <taxon>Paracoccaceae</taxon>
        <taxon>Roseinatronobacter</taxon>
    </lineage>
</organism>
<accession>A0ABT5TEE2</accession>
<evidence type="ECO:0000313" key="1">
    <source>
        <dbReference type="EMBL" id="MDD7973482.1"/>
    </source>
</evidence>
<dbReference type="NCBIfam" id="NF038403">
    <property type="entry name" value="perm_prefix_1"/>
    <property type="match status" value="1"/>
</dbReference>
<proteinExistence type="predicted"/>
<sequence length="88" mass="9696">MADLFNTLKDHLLRAGVRPSSALRYVTELRGHLDDLVDEGIANGLEETAARQQALARIGSMDELAQPMIAGFVDGMDAPSRRHRNVPR</sequence>
<dbReference type="EMBL" id="JAQZSM010000035">
    <property type="protein sequence ID" value="MDD7973482.1"/>
    <property type="molecule type" value="Genomic_DNA"/>
</dbReference>
<dbReference type="InterPro" id="IPR047928">
    <property type="entry name" value="Perm_prefix_1"/>
</dbReference>
<keyword evidence="2" id="KW-1185">Reference proteome</keyword>
<dbReference type="RefSeq" id="WP_274354148.1">
    <property type="nucleotide sequence ID" value="NZ_JAQZSM010000035.1"/>
</dbReference>
<evidence type="ECO:0000313" key="2">
    <source>
        <dbReference type="Proteomes" id="UP001431784"/>
    </source>
</evidence>
<name>A0ABT5TEE2_9RHOB</name>